<accession>A0ABR3VQR7</accession>
<evidence type="ECO:0000313" key="2">
    <source>
        <dbReference type="EMBL" id="KAL1844018.1"/>
    </source>
</evidence>
<dbReference type="EMBL" id="JAZGSY010000005">
    <property type="protein sequence ID" value="KAL1844018.1"/>
    <property type="molecule type" value="Genomic_DNA"/>
</dbReference>
<evidence type="ECO:0000256" key="1">
    <source>
        <dbReference type="SAM" id="MobiDB-lite"/>
    </source>
</evidence>
<name>A0ABR3VQR7_HUMIN</name>
<sequence>MEVCHGEQVNPWMVSKDLLQAKCVPCVCLPPPRVVSFFPTSRPLQLPSPQIQFCIQSWFPSACASVSASLLRCHCHCHDPSLAWLSHFPSIPFFILPFPPKLLPTSFAQQQTKLETTWLGTWKRPAGKIQLTRERHIDRSPQDSVDETKRTPAV</sequence>
<keyword evidence="3" id="KW-1185">Reference proteome</keyword>
<evidence type="ECO:0000313" key="3">
    <source>
        <dbReference type="Proteomes" id="UP001583172"/>
    </source>
</evidence>
<comment type="caution">
    <text evidence="2">The sequence shown here is derived from an EMBL/GenBank/DDBJ whole genome shotgun (WGS) entry which is preliminary data.</text>
</comment>
<reference evidence="2 3" key="1">
    <citation type="journal article" date="2024" name="Commun. Biol.">
        <title>Comparative genomic analysis of thermophilic fungi reveals convergent evolutionary adaptations and gene losses.</title>
        <authorList>
            <person name="Steindorff A.S."/>
            <person name="Aguilar-Pontes M.V."/>
            <person name="Robinson A.J."/>
            <person name="Andreopoulos B."/>
            <person name="LaButti K."/>
            <person name="Kuo A."/>
            <person name="Mondo S."/>
            <person name="Riley R."/>
            <person name="Otillar R."/>
            <person name="Haridas S."/>
            <person name="Lipzen A."/>
            <person name="Grimwood J."/>
            <person name="Schmutz J."/>
            <person name="Clum A."/>
            <person name="Reid I.D."/>
            <person name="Moisan M.C."/>
            <person name="Butler G."/>
            <person name="Nguyen T.T.M."/>
            <person name="Dewar K."/>
            <person name="Conant G."/>
            <person name="Drula E."/>
            <person name="Henrissat B."/>
            <person name="Hansel C."/>
            <person name="Singer S."/>
            <person name="Hutchinson M.I."/>
            <person name="de Vries R.P."/>
            <person name="Natvig D.O."/>
            <person name="Powell A.J."/>
            <person name="Tsang A."/>
            <person name="Grigoriev I.V."/>
        </authorList>
    </citation>
    <scope>NUCLEOTIDE SEQUENCE [LARGE SCALE GENOMIC DNA]</scope>
    <source>
        <strain evidence="2 3">CBS 620.91</strain>
    </source>
</reference>
<dbReference type="Proteomes" id="UP001583172">
    <property type="component" value="Unassembled WGS sequence"/>
</dbReference>
<gene>
    <name evidence="2" type="ORF">VTJ49DRAFT_5769</name>
</gene>
<feature type="compositionally biased region" description="Basic and acidic residues" evidence="1">
    <location>
        <begin position="131"/>
        <end position="154"/>
    </location>
</feature>
<proteinExistence type="predicted"/>
<organism evidence="2 3">
    <name type="scientific">Humicola insolens</name>
    <name type="common">Soft-rot fungus</name>
    <dbReference type="NCBI Taxonomy" id="85995"/>
    <lineage>
        <taxon>Eukaryota</taxon>
        <taxon>Fungi</taxon>
        <taxon>Dikarya</taxon>
        <taxon>Ascomycota</taxon>
        <taxon>Pezizomycotina</taxon>
        <taxon>Sordariomycetes</taxon>
        <taxon>Sordariomycetidae</taxon>
        <taxon>Sordariales</taxon>
        <taxon>Chaetomiaceae</taxon>
        <taxon>Mycothermus</taxon>
    </lineage>
</organism>
<feature type="region of interest" description="Disordered" evidence="1">
    <location>
        <begin position="130"/>
        <end position="154"/>
    </location>
</feature>
<protein>
    <submittedName>
        <fullName evidence="2">Uncharacterized protein</fullName>
    </submittedName>
</protein>